<accession>A0A5Y2S742</accession>
<dbReference type="EMBL" id="AAILSQ010000037">
    <property type="protein sequence ID" value="ECF6053973.1"/>
    <property type="molecule type" value="Genomic_DNA"/>
</dbReference>
<protein>
    <submittedName>
        <fullName evidence="1">Uncharacterized protein</fullName>
    </submittedName>
</protein>
<proteinExistence type="predicted"/>
<evidence type="ECO:0000313" key="1">
    <source>
        <dbReference type="EMBL" id="ECF6053973.1"/>
    </source>
</evidence>
<dbReference type="Proteomes" id="UP000839746">
    <property type="component" value="Unassembled WGS sequence"/>
</dbReference>
<organism evidence="1">
    <name type="scientific">Salmonella enterica subsp. salamae</name>
    <dbReference type="NCBI Taxonomy" id="59202"/>
    <lineage>
        <taxon>Bacteria</taxon>
        <taxon>Pseudomonadati</taxon>
        <taxon>Pseudomonadota</taxon>
        <taxon>Gammaproteobacteria</taxon>
        <taxon>Enterobacterales</taxon>
        <taxon>Enterobacteriaceae</taxon>
        <taxon>Salmonella</taxon>
    </lineage>
</organism>
<name>A0A5Y2S742_SALER</name>
<sequence length="123" mass="13577">MSAVIRAVNCVSLFSSGYGTSQNSAANNPNLSVILCLMPYALCLMPYASEFNKLDKKLTEKENFLINTENGTELPAEVPSSFFTENLDEEIEADLDELRAHLQAIISDALPGFYEFQQVGYGK</sequence>
<dbReference type="AlphaFoldDB" id="A0A5Y2S742"/>
<reference evidence="1" key="1">
    <citation type="submission" date="2019-07" db="EMBL/GenBank/DDBJ databases">
        <authorList>
            <person name="Ashton P.M."/>
            <person name="Dallman T."/>
            <person name="Nair S."/>
            <person name="De Pinna E."/>
            <person name="Peters T."/>
            <person name="Grant K."/>
        </authorList>
    </citation>
    <scope>NUCLEOTIDE SEQUENCE [LARGE SCALE GENOMIC DNA]</scope>
    <source>
        <strain evidence="1">107213</strain>
    </source>
</reference>
<gene>
    <name evidence="1" type="ORF">FNN84_22670</name>
</gene>
<comment type="caution">
    <text evidence="1">The sequence shown here is derived from an EMBL/GenBank/DDBJ whole genome shotgun (WGS) entry which is preliminary data.</text>
</comment>